<evidence type="ECO:0000256" key="4">
    <source>
        <dbReference type="ARBA" id="ARBA00022679"/>
    </source>
</evidence>
<dbReference type="PANTHER" id="PTHR11061:SF49">
    <property type="entry name" value="23S RRNA (URACIL(1939)-C(5))-METHYLTRANSFERASE RLMD"/>
    <property type="match status" value="1"/>
</dbReference>
<dbReference type="Proteomes" id="UP000238220">
    <property type="component" value="Unassembled WGS sequence"/>
</dbReference>
<evidence type="ECO:0000256" key="1">
    <source>
        <dbReference type="ARBA" id="ARBA00022485"/>
    </source>
</evidence>
<evidence type="ECO:0000256" key="10">
    <source>
        <dbReference type="PROSITE-ProRule" id="PRU01024"/>
    </source>
</evidence>
<dbReference type="GO" id="GO:0051539">
    <property type="term" value="F:4 iron, 4 sulfur cluster binding"/>
    <property type="evidence" value="ECO:0007669"/>
    <property type="project" value="UniProtKB-KW"/>
</dbReference>
<evidence type="ECO:0000256" key="7">
    <source>
        <dbReference type="ARBA" id="ARBA00023004"/>
    </source>
</evidence>
<sequence length="439" mass="48292">MAHRKKQLPAGDHAAEIIDLDHEGRGFARVNGKATFIADALPGELVQFRYTAVSRDADEGQVTRVDRASPDRVDPGCAHFGTCGGCSMQHLAADRQIEFKQKQMLDGLQRIGKVMPEAVMPPVRGPVWGYRRRARLGAKRLPTKGGVRVGFRERNSNFMSMLESCAVLEPRVGLKLRDIGRVMDTLSIADKLPQIELACGEHVALVFRVLQPPTEQDRAKLAAFGKAEGFEVYLQSGGPDTITPLDPTAPPLEYSPDGSDLRLRFEPSDFIQVNGGISQQAVRQAVDWLEIQPGERVLELFCGLGNFSLPLARAGARVIAAEGEAKLVQRARENAERNGITGIRFEKADLFRTEASVDWLQQPFDKVLLDPPRAGAKEILPAVAGRKPSRIVYVSCHPGTLARDAGTLVHEYGYRLTRAGVMDMFPHTSHVESMALFEL</sequence>
<organism evidence="12 13">
    <name type="scientific">Solimonas fluminis</name>
    <dbReference type="NCBI Taxonomy" id="2086571"/>
    <lineage>
        <taxon>Bacteria</taxon>
        <taxon>Pseudomonadati</taxon>
        <taxon>Pseudomonadota</taxon>
        <taxon>Gammaproteobacteria</taxon>
        <taxon>Nevskiales</taxon>
        <taxon>Nevskiaceae</taxon>
        <taxon>Solimonas</taxon>
    </lineage>
</organism>
<dbReference type="InterPro" id="IPR029063">
    <property type="entry name" value="SAM-dependent_MTases_sf"/>
</dbReference>
<feature type="binding site" evidence="9">
    <location>
        <position position="77"/>
    </location>
    <ligand>
        <name>[4Fe-4S] cluster</name>
        <dbReference type="ChEBI" id="CHEBI:49883"/>
    </ligand>
</feature>
<dbReference type="PANTHER" id="PTHR11061">
    <property type="entry name" value="RNA M5U METHYLTRANSFERASE"/>
    <property type="match status" value="1"/>
</dbReference>
<dbReference type="PROSITE" id="PS01230">
    <property type="entry name" value="TRMA_1"/>
    <property type="match status" value="1"/>
</dbReference>
<comment type="catalytic activity">
    <reaction evidence="9">
        <text>uridine(1939) in 23S rRNA + S-adenosyl-L-methionine = 5-methyluridine(1939) in 23S rRNA + S-adenosyl-L-homocysteine + H(+)</text>
        <dbReference type="Rhea" id="RHEA:42908"/>
        <dbReference type="Rhea" id="RHEA-COMP:10278"/>
        <dbReference type="Rhea" id="RHEA-COMP:10279"/>
        <dbReference type="ChEBI" id="CHEBI:15378"/>
        <dbReference type="ChEBI" id="CHEBI:57856"/>
        <dbReference type="ChEBI" id="CHEBI:59789"/>
        <dbReference type="ChEBI" id="CHEBI:65315"/>
        <dbReference type="ChEBI" id="CHEBI:74447"/>
        <dbReference type="EC" id="2.1.1.190"/>
    </reaction>
</comment>
<dbReference type="GO" id="GO:0005506">
    <property type="term" value="F:iron ion binding"/>
    <property type="evidence" value="ECO:0007669"/>
    <property type="project" value="UniProtKB-UniRule"/>
</dbReference>
<accession>A0A2S5TLJ2</accession>
<keyword evidence="1 9" id="KW-0004">4Fe-4S</keyword>
<keyword evidence="3 9" id="KW-0489">Methyltransferase</keyword>
<dbReference type="CDD" id="cd02440">
    <property type="entry name" value="AdoMet_MTases"/>
    <property type="match status" value="1"/>
</dbReference>
<dbReference type="InterPro" id="IPR001566">
    <property type="entry name" value="23S_rRNA_MeTrfase_RlmD"/>
</dbReference>
<dbReference type="SUPFAM" id="SSF53335">
    <property type="entry name" value="S-adenosyl-L-methionine-dependent methyltransferases"/>
    <property type="match status" value="1"/>
</dbReference>
<dbReference type="OrthoDB" id="9804590at2"/>
<dbReference type="PROSITE" id="PS01231">
    <property type="entry name" value="TRMA_2"/>
    <property type="match status" value="1"/>
</dbReference>
<dbReference type="Gene3D" id="2.40.50.140">
    <property type="entry name" value="Nucleic acid-binding proteins"/>
    <property type="match status" value="1"/>
</dbReference>
<feature type="active site" description="Nucleophile" evidence="9 10">
    <location>
        <position position="396"/>
    </location>
</feature>
<keyword evidence="2 9" id="KW-0698">rRNA processing</keyword>
<evidence type="ECO:0000256" key="6">
    <source>
        <dbReference type="ARBA" id="ARBA00022723"/>
    </source>
</evidence>
<feature type="binding site" evidence="9 10">
    <location>
        <position position="301"/>
    </location>
    <ligand>
        <name>S-adenosyl-L-methionine</name>
        <dbReference type="ChEBI" id="CHEBI:59789"/>
    </ligand>
</feature>
<evidence type="ECO:0000256" key="9">
    <source>
        <dbReference type="HAMAP-Rule" id="MF_01010"/>
    </source>
</evidence>
<dbReference type="Pfam" id="PF05958">
    <property type="entry name" value="tRNA_U5-meth_tr"/>
    <property type="match status" value="1"/>
</dbReference>
<dbReference type="RefSeq" id="WP_104228788.1">
    <property type="nucleotide sequence ID" value="NZ_PSNW01000001.1"/>
</dbReference>
<dbReference type="Gene3D" id="3.40.50.150">
    <property type="entry name" value="Vaccinia Virus protein VP39"/>
    <property type="match status" value="1"/>
</dbReference>
<dbReference type="InterPro" id="IPR012340">
    <property type="entry name" value="NA-bd_OB-fold"/>
</dbReference>
<feature type="binding site" evidence="9">
    <location>
        <position position="86"/>
    </location>
    <ligand>
        <name>[4Fe-4S] cluster</name>
        <dbReference type="ChEBI" id="CHEBI:49883"/>
    </ligand>
</feature>
<keyword evidence="7 9" id="KW-0408">Iron</keyword>
<evidence type="ECO:0000256" key="8">
    <source>
        <dbReference type="ARBA" id="ARBA00023014"/>
    </source>
</evidence>
<keyword evidence="4 9" id="KW-0808">Transferase</keyword>
<keyword evidence="6 9" id="KW-0479">Metal-binding</keyword>
<dbReference type="NCBIfam" id="TIGR00479">
    <property type="entry name" value="rumA"/>
    <property type="match status" value="1"/>
</dbReference>
<protein>
    <recommendedName>
        <fullName evidence="9">23S rRNA (uracil(1939)-C(5))-methyltransferase RlmD</fullName>
        <ecNumber evidence="9">2.1.1.190</ecNumber>
    </recommendedName>
    <alternativeName>
        <fullName evidence="9">23S rRNA(m5U1939)-methyltransferase</fullName>
    </alternativeName>
</protein>
<evidence type="ECO:0000256" key="11">
    <source>
        <dbReference type="PROSITE-ProRule" id="PRU10015"/>
    </source>
</evidence>
<dbReference type="InterPro" id="IPR030391">
    <property type="entry name" value="MeTrfase_TrmA_CS"/>
</dbReference>
<dbReference type="HAMAP" id="MF_01010">
    <property type="entry name" value="23SrRNA_methyltr_RlmD"/>
    <property type="match status" value="1"/>
</dbReference>
<comment type="function">
    <text evidence="9">Catalyzes the formation of 5-methyl-uridine at position 1939 (m5U1939) in 23S rRNA.</text>
</comment>
<feature type="binding site" evidence="9">
    <location>
        <position position="349"/>
    </location>
    <ligand>
        <name>S-adenosyl-L-methionine</name>
        <dbReference type="ChEBI" id="CHEBI:59789"/>
    </ligand>
</feature>
<dbReference type="EMBL" id="PSNW01000001">
    <property type="protein sequence ID" value="PPE75822.1"/>
    <property type="molecule type" value="Genomic_DNA"/>
</dbReference>
<feature type="active site" evidence="11">
    <location>
        <position position="396"/>
    </location>
</feature>
<dbReference type="SUPFAM" id="SSF50249">
    <property type="entry name" value="Nucleic acid-binding proteins"/>
    <property type="match status" value="1"/>
</dbReference>
<feature type="binding site" evidence="9 10">
    <location>
        <position position="322"/>
    </location>
    <ligand>
        <name>S-adenosyl-L-methionine</name>
        <dbReference type="ChEBI" id="CHEBI:59789"/>
    </ligand>
</feature>
<dbReference type="GO" id="GO:0070475">
    <property type="term" value="P:rRNA base methylation"/>
    <property type="evidence" value="ECO:0007669"/>
    <property type="project" value="TreeGrafter"/>
</dbReference>
<feature type="binding site" evidence="9 10">
    <location>
        <position position="272"/>
    </location>
    <ligand>
        <name>S-adenosyl-L-methionine</name>
        <dbReference type="ChEBI" id="CHEBI:59789"/>
    </ligand>
</feature>
<dbReference type="AlphaFoldDB" id="A0A2S5TLJ2"/>
<dbReference type="Gene3D" id="2.40.50.1070">
    <property type="match status" value="1"/>
</dbReference>
<keyword evidence="13" id="KW-1185">Reference proteome</keyword>
<feature type="binding site" evidence="9">
    <location>
        <position position="165"/>
    </location>
    <ligand>
        <name>[4Fe-4S] cluster</name>
        <dbReference type="ChEBI" id="CHEBI:49883"/>
    </ligand>
</feature>
<feature type="binding site" evidence="9">
    <location>
        <position position="83"/>
    </location>
    <ligand>
        <name>[4Fe-4S] cluster</name>
        <dbReference type="ChEBI" id="CHEBI:49883"/>
    </ligand>
</feature>
<dbReference type="GO" id="GO:0003723">
    <property type="term" value="F:RNA binding"/>
    <property type="evidence" value="ECO:0007669"/>
    <property type="project" value="InterPro"/>
</dbReference>
<evidence type="ECO:0000256" key="2">
    <source>
        <dbReference type="ARBA" id="ARBA00022552"/>
    </source>
</evidence>
<feature type="binding site" evidence="9 10">
    <location>
        <position position="370"/>
    </location>
    <ligand>
        <name>S-adenosyl-L-methionine</name>
        <dbReference type="ChEBI" id="CHEBI:59789"/>
    </ligand>
</feature>
<evidence type="ECO:0000313" key="13">
    <source>
        <dbReference type="Proteomes" id="UP000238220"/>
    </source>
</evidence>
<comment type="similarity">
    <text evidence="9">Belongs to the class I-like SAM-binding methyltransferase superfamily. RNA M5U methyltransferase family. RlmD subfamily.</text>
</comment>
<gene>
    <name evidence="9" type="primary">rlmD</name>
    <name evidence="12" type="ORF">C3942_02745</name>
</gene>
<reference evidence="12 13" key="1">
    <citation type="submission" date="2018-02" db="EMBL/GenBank/DDBJ databases">
        <title>Genome sequencing of Solimonas sp. HR-BB.</title>
        <authorList>
            <person name="Lee Y."/>
            <person name="Jeon C.O."/>
        </authorList>
    </citation>
    <scope>NUCLEOTIDE SEQUENCE [LARGE SCALE GENOMIC DNA]</scope>
    <source>
        <strain evidence="12 13">HR-BB</strain>
    </source>
</reference>
<dbReference type="GO" id="GO:0070041">
    <property type="term" value="F:rRNA (uridine-C5-)-methyltransferase activity"/>
    <property type="evidence" value="ECO:0007669"/>
    <property type="project" value="UniProtKB-UniRule"/>
</dbReference>
<evidence type="ECO:0000313" key="12">
    <source>
        <dbReference type="EMBL" id="PPE75822.1"/>
    </source>
</evidence>
<evidence type="ECO:0000256" key="5">
    <source>
        <dbReference type="ARBA" id="ARBA00022691"/>
    </source>
</evidence>
<dbReference type="EC" id="2.1.1.190" evidence="9"/>
<proteinExistence type="inferred from homology"/>
<dbReference type="PROSITE" id="PS51687">
    <property type="entry name" value="SAM_MT_RNA_M5U"/>
    <property type="match status" value="1"/>
</dbReference>
<evidence type="ECO:0000256" key="3">
    <source>
        <dbReference type="ARBA" id="ARBA00022603"/>
    </source>
</evidence>
<keyword evidence="5 9" id="KW-0949">S-adenosyl-L-methionine</keyword>
<comment type="caution">
    <text evidence="12">The sequence shown here is derived from an EMBL/GenBank/DDBJ whole genome shotgun (WGS) entry which is preliminary data.</text>
</comment>
<name>A0A2S5TLJ2_9GAMM</name>
<dbReference type="InterPro" id="IPR010280">
    <property type="entry name" value="U5_MeTrfase_fam"/>
</dbReference>
<dbReference type="InterPro" id="IPR030390">
    <property type="entry name" value="MeTrfase_TrmA_AS"/>
</dbReference>
<dbReference type="NCBIfam" id="NF009639">
    <property type="entry name" value="PRK13168.1"/>
    <property type="match status" value="1"/>
</dbReference>
<feature type="binding site" evidence="9">
    <location>
        <position position="306"/>
    </location>
    <ligand>
        <name>S-adenosyl-L-methionine</name>
        <dbReference type="ChEBI" id="CHEBI:59789"/>
    </ligand>
</feature>
<keyword evidence="8 9" id="KW-0411">Iron-sulfur</keyword>